<dbReference type="PANTHER" id="PTHR11804">
    <property type="entry name" value="PROTEASE M3 THIMET OLIGOPEPTIDASE-RELATED"/>
    <property type="match status" value="1"/>
</dbReference>
<keyword evidence="3 6" id="KW-0378">Hydrolase</keyword>
<dbReference type="InterPro" id="IPR045090">
    <property type="entry name" value="Pept_M3A_M3B"/>
</dbReference>
<evidence type="ECO:0000256" key="4">
    <source>
        <dbReference type="ARBA" id="ARBA00022833"/>
    </source>
</evidence>
<organism evidence="8 9">
    <name type="scientific">Neolewinella xylanilytica</name>
    <dbReference type="NCBI Taxonomy" id="1514080"/>
    <lineage>
        <taxon>Bacteria</taxon>
        <taxon>Pseudomonadati</taxon>
        <taxon>Bacteroidota</taxon>
        <taxon>Saprospiria</taxon>
        <taxon>Saprospirales</taxon>
        <taxon>Lewinellaceae</taxon>
        <taxon>Neolewinella</taxon>
    </lineage>
</organism>
<sequence>MAQITFPDFEYNRPDLDRLENAFQDVLVVLRKAETVNDAIAAVEQIDAIRATVATAYNIGYIRYSINTRDKFYKEEKEWFDTHLPRTEQWRIDYYRALLDSPHRESIELKFGKQLFDSAKVSLNTFRPEILEELQATNKLSSEFTEMRGGAEIELDGKIYNLSSIAPLEQVPDREKRREASTAKWNWFADHRDRLEAIYAEMVQLRTTMAHKLGYDNYVELGYANMNRTDYGPEEVANFRRQIRDHIVPIAQQLYEKQRERLGVDRLRYYDLAFRFPDGNPTPKGSPEEIVAHADKMYRELSEETGDFFRILQERKLMDLEAKDGKAPGGYCTYINEYQTPYIFSNFNGTSHDIDVLTHEFGHAFQVYSSRDQRPMEYNWPTFDAAEIHSMSMEFFTYPWMEGFFKEDTQKYYFSHLSGAFRFLPYGCAVDEFQHCVYENPDLDNAGRNAIWKEMEATYLPHLDYSDNAHLQAGTFWQSQGHIYSVPFYYIDYCLAQICAFQFHLMDEKDHASAWNSYVQLCKAGGSKSFLELVKLAGLENPFEDGVVKKIADRLVDRLEL</sequence>
<evidence type="ECO:0000256" key="2">
    <source>
        <dbReference type="ARBA" id="ARBA00022723"/>
    </source>
</evidence>
<keyword evidence="4 6" id="KW-0862">Zinc</keyword>
<accession>A0A2S6I1C4</accession>
<dbReference type="EMBL" id="PTJC01000007">
    <property type="protein sequence ID" value="PPK84769.1"/>
    <property type="molecule type" value="Genomic_DNA"/>
</dbReference>
<dbReference type="AlphaFoldDB" id="A0A2S6I1C4"/>
<dbReference type="GO" id="GO:0006508">
    <property type="term" value="P:proteolysis"/>
    <property type="evidence" value="ECO:0007669"/>
    <property type="project" value="UniProtKB-KW"/>
</dbReference>
<dbReference type="NCBIfam" id="TIGR02289">
    <property type="entry name" value="M3_not_pepF"/>
    <property type="match status" value="1"/>
</dbReference>
<keyword evidence="5 6" id="KW-0482">Metalloprotease</keyword>
<evidence type="ECO:0000256" key="5">
    <source>
        <dbReference type="ARBA" id="ARBA00023049"/>
    </source>
</evidence>
<dbReference type="Gene3D" id="1.10.1370.30">
    <property type="match status" value="1"/>
</dbReference>
<dbReference type="RefSeq" id="WP_211295306.1">
    <property type="nucleotide sequence ID" value="NZ_PTJC01000007.1"/>
</dbReference>
<keyword evidence="1 6" id="KW-0645">Protease</keyword>
<evidence type="ECO:0000313" key="9">
    <source>
        <dbReference type="Proteomes" id="UP000237662"/>
    </source>
</evidence>
<evidence type="ECO:0000259" key="7">
    <source>
        <dbReference type="Pfam" id="PF01432"/>
    </source>
</evidence>
<feature type="domain" description="Peptidase M3A/M3B catalytic" evidence="7">
    <location>
        <begin position="169"/>
        <end position="274"/>
    </location>
</feature>
<reference evidence="8 9" key="1">
    <citation type="submission" date="2018-02" db="EMBL/GenBank/DDBJ databases">
        <title>Genomic Encyclopedia of Archaeal and Bacterial Type Strains, Phase II (KMG-II): from individual species to whole genera.</title>
        <authorList>
            <person name="Goeker M."/>
        </authorList>
    </citation>
    <scope>NUCLEOTIDE SEQUENCE [LARGE SCALE GENOMIC DNA]</scope>
    <source>
        <strain evidence="8 9">DSM 29526</strain>
    </source>
</reference>
<dbReference type="SUPFAM" id="SSF55486">
    <property type="entry name" value="Metalloproteases ('zincins'), catalytic domain"/>
    <property type="match status" value="1"/>
</dbReference>
<comment type="caution">
    <text evidence="8">The sequence shown here is derived from an EMBL/GenBank/DDBJ whole genome shotgun (WGS) entry which is preliminary data.</text>
</comment>
<dbReference type="InterPro" id="IPR001567">
    <property type="entry name" value="Pept_M3A_M3B_dom"/>
</dbReference>
<dbReference type="GO" id="GO:0046872">
    <property type="term" value="F:metal ion binding"/>
    <property type="evidence" value="ECO:0007669"/>
    <property type="project" value="UniProtKB-UniRule"/>
</dbReference>
<dbReference type="PANTHER" id="PTHR11804:SF28">
    <property type="entry name" value="OLIGOENDOPEPTIDASE F"/>
    <property type="match status" value="1"/>
</dbReference>
<comment type="cofactor">
    <cofactor evidence="6">
        <name>Zn(2+)</name>
        <dbReference type="ChEBI" id="CHEBI:29105"/>
    </cofactor>
    <text evidence="6">Binds 1 zinc ion.</text>
</comment>
<keyword evidence="9" id="KW-1185">Reference proteome</keyword>
<dbReference type="Pfam" id="PF01432">
    <property type="entry name" value="Peptidase_M3"/>
    <property type="match status" value="2"/>
</dbReference>
<gene>
    <name evidence="8" type="ORF">CLV84_3933</name>
</gene>
<keyword evidence="2 6" id="KW-0479">Metal-binding</keyword>
<feature type="domain" description="Peptidase M3A/M3B catalytic" evidence="7">
    <location>
        <begin position="314"/>
        <end position="551"/>
    </location>
</feature>
<evidence type="ECO:0000256" key="3">
    <source>
        <dbReference type="ARBA" id="ARBA00022801"/>
    </source>
</evidence>
<protein>
    <submittedName>
        <fullName evidence="8">M3 family oligoendopeptidase</fullName>
    </submittedName>
</protein>
<dbReference type="GO" id="GO:0004222">
    <property type="term" value="F:metalloendopeptidase activity"/>
    <property type="evidence" value="ECO:0007669"/>
    <property type="project" value="InterPro"/>
</dbReference>
<name>A0A2S6I1C4_9BACT</name>
<evidence type="ECO:0000256" key="6">
    <source>
        <dbReference type="RuleBase" id="RU003435"/>
    </source>
</evidence>
<proteinExistence type="inferred from homology"/>
<evidence type="ECO:0000313" key="8">
    <source>
        <dbReference type="EMBL" id="PPK84769.1"/>
    </source>
</evidence>
<dbReference type="InterPro" id="IPR011976">
    <property type="entry name" value="Pept_M3B_oligopep-rel"/>
</dbReference>
<dbReference type="CDD" id="cd09606">
    <property type="entry name" value="M3B_PepF"/>
    <property type="match status" value="1"/>
</dbReference>
<dbReference type="GO" id="GO:0006518">
    <property type="term" value="P:peptide metabolic process"/>
    <property type="evidence" value="ECO:0007669"/>
    <property type="project" value="TreeGrafter"/>
</dbReference>
<dbReference type="Proteomes" id="UP000237662">
    <property type="component" value="Unassembled WGS sequence"/>
</dbReference>
<comment type="similarity">
    <text evidence="6">Belongs to the peptidase M3 family.</text>
</comment>
<evidence type="ECO:0000256" key="1">
    <source>
        <dbReference type="ARBA" id="ARBA00022670"/>
    </source>
</evidence>